<evidence type="ECO:0000313" key="1">
    <source>
        <dbReference type="EMBL" id="EJK69826.1"/>
    </source>
</evidence>
<reference evidence="1 2" key="1">
    <citation type="journal article" date="2012" name="Genome Biol.">
        <title>Genome and low-iron response of an oceanic diatom adapted to chronic iron limitation.</title>
        <authorList>
            <person name="Lommer M."/>
            <person name="Specht M."/>
            <person name="Roy A.S."/>
            <person name="Kraemer L."/>
            <person name="Andreson R."/>
            <person name="Gutowska M.A."/>
            <person name="Wolf J."/>
            <person name="Bergner S.V."/>
            <person name="Schilhabel M.B."/>
            <person name="Klostermeier U.C."/>
            <person name="Beiko R.G."/>
            <person name="Rosenstiel P."/>
            <person name="Hippler M."/>
            <person name="Laroche J."/>
        </authorList>
    </citation>
    <scope>NUCLEOTIDE SEQUENCE [LARGE SCALE GENOMIC DNA]</scope>
    <source>
        <strain evidence="1 2">CCMP1005</strain>
    </source>
</reference>
<name>K0T8W4_THAOC</name>
<dbReference type="AlphaFoldDB" id="K0T8W4"/>
<dbReference type="Proteomes" id="UP000266841">
    <property type="component" value="Unassembled WGS sequence"/>
</dbReference>
<dbReference type="OrthoDB" id="47093at2759"/>
<proteinExistence type="predicted"/>
<comment type="caution">
    <text evidence="1">The sequence shown here is derived from an EMBL/GenBank/DDBJ whole genome shotgun (WGS) entry which is preliminary data.</text>
</comment>
<dbReference type="EMBL" id="AGNL01009507">
    <property type="protein sequence ID" value="EJK69826.1"/>
    <property type="molecule type" value="Genomic_DNA"/>
</dbReference>
<evidence type="ECO:0000313" key="2">
    <source>
        <dbReference type="Proteomes" id="UP000266841"/>
    </source>
</evidence>
<organism evidence="1 2">
    <name type="scientific">Thalassiosira oceanica</name>
    <name type="common">Marine diatom</name>
    <dbReference type="NCBI Taxonomy" id="159749"/>
    <lineage>
        <taxon>Eukaryota</taxon>
        <taxon>Sar</taxon>
        <taxon>Stramenopiles</taxon>
        <taxon>Ochrophyta</taxon>
        <taxon>Bacillariophyta</taxon>
        <taxon>Coscinodiscophyceae</taxon>
        <taxon>Thalassiosirophycidae</taxon>
        <taxon>Thalassiosirales</taxon>
        <taxon>Thalassiosiraceae</taxon>
        <taxon>Thalassiosira</taxon>
    </lineage>
</organism>
<sequence length="208" mass="22198">MSDSTNSCFSDAQDKENCYKLGGKDVVSFKVITQLGIKLKHTRILDSDGKNRAYIISKSGLARGETIILKKLPNYEGQEPVDPEMLHKNGIDRDLKLYNFAKIESKKTGLSTCVAKYSIVVGKESGEDGKDEYKLLYVAEKLSSMGFHCIVRTPGGDAVATADQTGATCDTNVNVAEGVDLAAVLLTAKKTYHGDATTAGALAGAGVV</sequence>
<accession>K0T8W4</accession>
<gene>
    <name evidence="1" type="ORF">THAOC_08879</name>
</gene>
<keyword evidence="2" id="KW-1185">Reference proteome</keyword>
<protein>
    <submittedName>
        <fullName evidence="1">Uncharacterized protein</fullName>
    </submittedName>
</protein>